<dbReference type="PROSITE" id="PS01124">
    <property type="entry name" value="HTH_ARAC_FAMILY_2"/>
    <property type="match status" value="1"/>
</dbReference>
<sequence length="355" mass="38092">MNTPAPTEPGDWISARHLRHILARGEALGVDMAPVLAAGGLSRSDLADADAMVPMAAVETMLGVWFAGGGNPLPGLKLAATVQPPTFGALGLVFQSCATLADALHAMIRFNGLLTSFGETRLEFAPGAVRVCWRAAAGGEQFRRQAAEYVLGIFVTVIRLLLEDSDRDLLRAVEFPHAAPANPALLREYFAVFAAPVHFDRQDTALVLPADALKRRLRHGDAVLKSLLEQQADTLLRRRPRPGSITTAVRTLVTAMLPDGLPAKEAVAAQLGLSAKTLQRRLDEAGTTFQALLDTVRLDEARRLLADTALPLSELPDRLGFATYPAFVRWFKRLTGQTPGACRAALSPDSGDTPP</sequence>
<dbReference type="PANTHER" id="PTHR47894:SF1">
    <property type="entry name" value="HTH-TYPE TRANSCRIPTIONAL REGULATOR VQSM"/>
    <property type="match status" value="1"/>
</dbReference>
<keyword evidence="2" id="KW-0238">DNA-binding</keyword>
<name>A0A4V2G3X2_9GAMM</name>
<dbReference type="PANTHER" id="PTHR47894">
    <property type="entry name" value="HTH-TYPE TRANSCRIPTIONAL REGULATOR GADX"/>
    <property type="match status" value="1"/>
</dbReference>
<dbReference type="GO" id="GO:0005829">
    <property type="term" value="C:cytosol"/>
    <property type="evidence" value="ECO:0007669"/>
    <property type="project" value="TreeGrafter"/>
</dbReference>
<gene>
    <name evidence="5" type="ORF">EV700_2631</name>
</gene>
<dbReference type="Proteomes" id="UP000292423">
    <property type="component" value="Unassembled WGS sequence"/>
</dbReference>
<dbReference type="Gene3D" id="1.10.10.60">
    <property type="entry name" value="Homeodomain-like"/>
    <property type="match status" value="1"/>
</dbReference>
<dbReference type="GO" id="GO:0003700">
    <property type="term" value="F:DNA-binding transcription factor activity"/>
    <property type="evidence" value="ECO:0007669"/>
    <property type="project" value="InterPro"/>
</dbReference>
<evidence type="ECO:0000313" key="6">
    <source>
        <dbReference type="Proteomes" id="UP000292423"/>
    </source>
</evidence>
<feature type="domain" description="HTH araC/xylS-type" evidence="4">
    <location>
        <begin position="247"/>
        <end position="345"/>
    </location>
</feature>
<keyword evidence="1" id="KW-0805">Transcription regulation</keyword>
<dbReference type="AlphaFoldDB" id="A0A4V2G3X2"/>
<organism evidence="5 6">
    <name type="scientific">Fluviicoccus keumensis</name>
    <dbReference type="NCBI Taxonomy" id="1435465"/>
    <lineage>
        <taxon>Bacteria</taxon>
        <taxon>Pseudomonadati</taxon>
        <taxon>Pseudomonadota</taxon>
        <taxon>Gammaproteobacteria</taxon>
        <taxon>Moraxellales</taxon>
        <taxon>Moraxellaceae</taxon>
        <taxon>Fluviicoccus</taxon>
    </lineage>
</organism>
<comment type="caution">
    <text evidence="5">The sequence shown here is derived from an EMBL/GenBank/DDBJ whole genome shotgun (WGS) entry which is preliminary data.</text>
</comment>
<evidence type="ECO:0000313" key="5">
    <source>
        <dbReference type="EMBL" id="RZU38696.1"/>
    </source>
</evidence>
<accession>A0A4V2G3X2</accession>
<keyword evidence="3" id="KW-0804">Transcription</keyword>
<evidence type="ECO:0000256" key="3">
    <source>
        <dbReference type="ARBA" id="ARBA00023163"/>
    </source>
</evidence>
<dbReference type="InterPro" id="IPR018060">
    <property type="entry name" value="HTH_AraC"/>
</dbReference>
<proteinExistence type="predicted"/>
<dbReference type="Pfam" id="PF12833">
    <property type="entry name" value="HTH_18"/>
    <property type="match status" value="1"/>
</dbReference>
<dbReference type="RefSeq" id="WP_130414488.1">
    <property type="nucleotide sequence ID" value="NZ_SHKX01000013.1"/>
</dbReference>
<evidence type="ECO:0000256" key="1">
    <source>
        <dbReference type="ARBA" id="ARBA00023015"/>
    </source>
</evidence>
<dbReference type="InterPro" id="IPR032687">
    <property type="entry name" value="AraC-type_N"/>
</dbReference>
<dbReference type="Pfam" id="PF12625">
    <property type="entry name" value="Arabinose_bd"/>
    <property type="match status" value="1"/>
</dbReference>
<dbReference type="SUPFAM" id="SSF46689">
    <property type="entry name" value="Homeodomain-like"/>
    <property type="match status" value="1"/>
</dbReference>
<dbReference type="InterPro" id="IPR009057">
    <property type="entry name" value="Homeodomain-like_sf"/>
</dbReference>
<dbReference type="OrthoDB" id="5582699at2"/>
<evidence type="ECO:0000259" key="4">
    <source>
        <dbReference type="PROSITE" id="PS01124"/>
    </source>
</evidence>
<dbReference type="GO" id="GO:0000976">
    <property type="term" value="F:transcription cis-regulatory region binding"/>
    <property type="evidence" value="ECO:0007669"/>
    <property type="project" value="TreeGrafter"/>
</dbReference>
<dbReference type="EMBL" id="SHKX01000013">
    <property type="protein sequence ID" value="RZU38696.1"/>
    <property type="molecule type" value="Genomic_DNA"/>
</dbReference>
<protein>
    <submittedName>
        <fullName evidence="5">AraC family transcriptional regulator</fullName>
    </submittedName>
</protein>
<reference evidence="5 6" key="1">
    <citation type="submission" date="2019-02" db="EMBL/GenBank/DDBJ databases">
        <title>Genomic Encyclopedia of Type Strains, Phase IV (KMG-IV): sequencing the most valuable type-strain genomes for metagenomic binning, comparative biology and taxonomic classification.</title>
        <authorList>
            <person name="Goeker M."/>
        </authorList>
    </citation>
    <scope>NUCLEOTIDE SEQUENCE [LARGE SCALE GENOMIC DNA]</scope>
    <source>
        <strain evidence="5 6">DSM 105135</strain>
    </source>
</reference>
<keyword evidence="6" id="KW-1185">Reference proteome</keyword>
<dbReference type="SMART" id="SM00342">
    <property type="entry name" value="HTH_ARAC"/>
    <property type="match status" value="1"/>
</dbReference>
<evidence type="ECO:0000256" key="2">
    <source>
        <dbReference type="ARBA" id="ARBA00023125"/>
    </source>
</evidence>